<feature type="compositionally biased region" description="Basic and acidic residues" evidence="3">
    <location>
        <begin position="399"/>
        <end position="411"/>
    </location>
</feature>
<feature type="compositionally biased region" description="Basic and acidic residues" evidence="3">
    <location>
        <begin position="171"/>
        <end position="191"/>
    </location>
</feature>
<feature type="compositionally biased region" description="Acidic residues" evidence="3">
    <location>
        <begin position="374"/>
        <end position="398"/>
    </location>
</feature>
<feature type="compositionally biased region" description="Acidic residues" evidence="3">
    <location>
        <begin position="337"/>
        <end position="356"/>
    </location>
</feature>
<dbReference type="Proteomes" id="UP001642501">
    <property type="component" value="Unassembled WGS sequence"/>
</dbReference>
<dbReference type="EMBL" id="CAWUOM010000242">
    <property type="protein sequence ID" value="CAK7275493.1"/>
    <property type="molecule type" value="Genomic_DNA"/>
</dbReference>
<keyword evidence="5" id="KW-1185">Reference proteome</keyword>
<evidence type="ECO:0000313" key="4">
    <source>
        <dbReference type="EMBL" id="CAK7275493.1"/>
    </source>
</evidence>
<feature type="compositionally biased region" description="Polar residues" evidence="3">
    <location>
        <begin position="62"/>
        <end position="81"/>
    </location>
</feature>
<reference evidence="4 5" key="1">
    <citation type="submission" date="2024-01" db="EMBL/GenBank/DDBJ databases">
        <authorList>
            <person name="Allen C."/>
            <person name="Tagirdzhanova G."/>
        </authorList>
    </citation>
    <scope>NUCLEOTIDE SEQUENCE [LARGE SCALE GENOMIC DNA]</scope>
    <source>
        <strain evidence="4 5">CBS 573.63</strain>
    </source>
</reference>
<comment type="caution">
    <text evidence="4">The sequence shown here is derived from an EMBL/GenBank/DDBJ whole genome shotgun (WGS) entry which is preliminary data.</text>
</comment>
<protein>
    <recommendedName>
        <fullName evidence="6">Chromatin spt2 protein</fullName>
    </recommendedName>
</protein>
<keyword evidence="2" id="KW-0175">Coiled coil</keyword>
<name>A0ABP0E4G5_9PEZI</name>
<evidence type="ECO:0000256" key="2">
    <source>
        <dbReference type="ARBA" id="ARBA00023054"/>
    </source>
</evidence>
<dbReference type="Pfam" id="PF08243">
    <property type="entry name" value="SPT2"/>
    <property type="match status" value="1"/>
</dbReference>
<organism evidence="4 5">
    <name type="scientific">Sporothrix epigloea</name>
    <dbReference type="NCBI Taxonomy" id="1892477"/>
    <lineage>
        <taxon>Eukaryota</taxon>
        <taxon>Fungi</taxon>
        <taxon>Dikarya</taxon>
        <taxon>Ascomycota</taxon>
        <taxon>Pezizomycotina</taxon>
        <taxon>Sordariomycetes</taxon>
        <taxon>Sordariomycetidae</taxon>
        <taxon>Ophiostomatales</taxon>
        <taxon>Ophiostomataceae</taxon>
        <taxon>Sporothrix</taxon>
    </lineage>
</organism>
<dbReference type="InterPro" id="IPR013256">
    <property type="entry name" value="Chromatin_SPT2"/>
</dbReference>
<evidence type="ECO:0000256" key="1">
    <source>
        <dbReference type="ARBA" id="ARBA00006461"/>
    </source>
</evidence>
<comment type="similarity">
    <text evidence="1">Belongs to the SPT2 family.</text>
</comment>
<gene>
    <name evidence="4" type="ORF">SEPCBS57363_006715</name>
</gene>
<feature type="region of interest" description="Disordered" evidence="3">
    <location>
        <begin position="1"/>
        <end position="411"/>
    </location>
</feature>
<proteinExistence type="inferred from homology"/>
<feature type="compositionally biased region" description="Low complexity" evidence="3">
    <location>
        <begin position="274"/>
        <end position="295"/>
    </location>
</feature>
<dbReference type="SMART" id="SM00784">
    <property type="entry name" value="SPT2"/>
    <property type="match status" value="1"/>
</dbReference>
<evidence type="ECO:0008006" key="6">
    <source>
        <dbReference type="Google" id="ProtNLM"/>
    </source>
</evidence>
<feature type="compositionally biased region" description="Low complexity" evidence="3">
    <location>
        <begin position="104"/>
        <end position="118"/>
    </location>
</feature>
<evidence type="ECO:0000313" key="5">
    <source>
        <dbReference type="Proteomes" id="UP001642501"/>
    </source>
</evidence>
<evidence type="ECO:0000256" key="3">
    <source>
        <dbReference type="SAM" id="MobiDB-lite"/>
    </source>
</evidence>
<sequence>MIGDLLAQISGEAGSKAAPTASLPKRKAVSDLQSDQAPKVPRVTAAAPANVKDRNEVRTHALGTSRTPSLHSRPSVASQSDQRTKPAMTAQNFTSTSAVRRPDAAPSSLSSRPSARLSHPVSSSKADRSSTDASKSTALKSAPRKGSYLEIMERAKAAQSGMGQLGKIQHKPLDKVPSKRDRMATKFEETSRAGATKIRPGLSPQQSIGPRPGMASRPGMGQRPARGGDRNGGTTNGNSLAPAKPGSVAAAPRQRPGMAASRNLKEEEKRPKKAATATTGYQGTARPRPTSSTSTAGTLGGQRRNGLGDDRSGGSKARQHSSVRRMPFSNPRRSRYDEDDEMDDFIEYDDDEEEESTGVGGSRYSSYGRRNRYDDDDGEEENESDMEAGLSDIDDEERLADRAARREDAEQEALERRLKLEKEERKRRLMGSSRR</sequence>
<accession>A0ABP0E4G5</accession>
<feature type="compositionally biased region" description="Polar residues" evidence="3">
    <location>
        <begin position="89"/>
        <end position="98"/>
    </location>
</feature>